<dbReference type="InterPro" id="IPR018392">
    <property type="entry name" value="LysM"/>
</dbReference>
<dbReference type="Proteomes" id="UP000195514">
    <property type="component" value="Chromosome I"/>
</dbReference>
<feature type="signal peptide" evidence="2">
    <location>
        <begin position="1"/>
        <end position="30"/>
    </location>
</feature>
<proteinExistence type="predicted"/>
<dbReference type="CDD" id="cd00118">
    <property type="entry name" value="LysM"/>
    <property type="match status" value="1"/>
</dbReference>
<feature type="transmembrane region" description="Helical" evidence="1">
    <location>
        <begin position="242"/>
        <end position="262"/>
    </location>
</feature>
<evidence type="ECO:0000259" key="3">
    <source>
        <dbReference type="PROSITE" id="PS51782"/>
    </source>
</evidence>
<feature type="domain" description="LysM" evidence="3">
    <location>
        <begin position="49"/>
        <end position="93"/>
    </location>
</feature>
<evidence type="ECO:0000256" key="2">
    <source>
        <dbReference type="SAM" id="SignalP"/>
    </source>
</evidence>
<dbReference type="SUPFAM" id="SSF54106">
    <property type="entry name" value="LysM domain"/>
    <property type="match status" value="1"/>
</dbReference>
<accession>A0A1Y6K0Z2</accession>
<dbReference type="OrthoDB" id="163505at2"/>
<name>A0A1Y6K0Z2_9CHLR</name>
<dbReference type="RefSeq" id="WP_087861187.1">
    <property type="nucleotide sequence ID" value="NZ_LT859958.1"/>
</dbReference>
<organism evidence="4 5">
    <name type="scientific">Candidatus Brevifilum fermentans</name>
    <dbReference type="NCBI Taxonomy" id="1986204"/>
    <lineage>
        <taxon>Bacteria</taxon>
        <taxon>Bacillati</taxon>
        <taxon>Chloroflexota</taxon>
        <taxon>Anaerolineae</taxon>
        <taxon>Anaerolineales</taxon>
        <taxon>Anaerolineaceae</taxon>
        <taxon>Candidatus Brevifilum</taxon>
    </lineage>
</organism>
<protein>
    <recommendedName>
        <fullName evidence="3">LysM domain-containing protein</fullName>
    </recommendedName>
</protein>
<keyword evidence="1" id="KW-1133">Transmembrane helix</keyword>
<evidence type="ECO:0000256" key="1">
    <source>
        <dbReference type="SAM" id="Phobius"/>
    </source>
</evidence>
<keyword evidence="5" id="KW-1185">Reference proteome</keyword>
<sequence>MIKKPWFLLLIFLFVSLGSGLLLAPRGAQARDLAQAAYHTPTPNAQGQIFYTVQEGDNCTRIFLLTGVTIDDLVILNSLTAACEIYPGMQLLLAQVDPVTPAPVEIQPLPVPGLPTSTPFEGFGQICVALFEDLDGNQRRSINEFFLGGGVVSVNNRIGTFSRTLETVGGNPDLVNPVCFDEVPEGEYNLSMGIPDGYNPTTSMNYSIEVIAGDVIVVDFGAQPSTQMAEIEVPVSQQRSPLLLVMGLFLLAGGAGLAYFFLRAKMKA</sequence>
<dbReference type="Pfam" id="PF01476">
    <property type="entry name" value="LysM"/>
    <property type="match status" value="1"/>
</dbReference>
<evidence type="ECO:0000313" key="4">
    <source>
        <dbReference type="EMBL" id="SMX53236.1"/>
    </source>
</evidence>
<dbReference type="SMART" id="SM00257">
    <property type="entry name" value="LysM"/>
    <property type="match status" value="1"/>
</dbReference>
<keyword evidence="2" id="KW-0732">Signal</keyword>
<feature type="chain" id="PRO_5012464310" description="LysM domain-containing protein" evidence="2">
    <location>
        <begin position="31"/>
        <end position="268"/>
    </location>
</feature>
<dbReference type="EMBL" id="LT859958">
    <property type="protein sequence ID" value="SMX53236.1"/>
    <property type="molecule type" value="Genomic_DNA"/>
</dbReference>
<evidence type="ECO:0000313" key="5">
    <source>
        <dbReference type="Proteomes" id="UP000195514"/>
    </source>
</evidence>
<keyword evidence="1" id="KW-0812">Transmembrane</keyword>
<keyword evidence="1" id="KW-0472">Membrane</keyword>
<reference evidence="5" key="1">
    <citation type="submission" date="2017-05" db="EMBL/GenBank/DDBJ databases">
        <authorList>
            <person name="Kirkegaard R."/>
            <person name="Mcilroy J S."/>
        </authorList>
    </citation>
    <scope>NUCLEOTIDE SEQUENCE [LARGE SCALE GENOMIC DNA]</scope>
</reference>
<dbReference type="InterPro" id="IPR036779">
    <property type="entry name" value="LysM_dom_sf"/>
</dbReference>
<dbReference type="AlphaFoldDB" id="A0A1Y6K0Z2"/>
<gene>
    <name evidence="4" type="ORF">CFX1CAM_0170</name>
</gene>
<dbReference type="Gene3D" id="3.10.350.10">
    <property type="entry name" value="LysM domain"/>
    <property type="match status" value="1"/>
</dbReference>
<dbReference type="PROSITE" id="PS51782">
    <property type="entry name" value="LYSM"/>
    <property type="match status" value="1"/>
</dbReference>
<dbReference type="KEGG" id="abat:CFX1CAM_0170"/>